<dbReference type="Pfam" id="PF12697">
    <property type="entry name" value="Abhydrolase_6"/>
    <property type="match status" value="1"/>
</dbReference>
<dbReference type="Proteomes" id="UP001596380">
    <property type="component" value="Unassembled WGS sequence"/>
</dbReference>
<dbReference type="RefSeq" id="WP_160826800.1">
    <property type="nucleotide sequence ID" value="NZ_JBHSXE010000001.1"/>
</dbReference>
<dbReference type="SUPFAM" id="SSF53474">
    <property type="entry name" value="alpha/beta-Hydrolases"/>
    <property type="match status" value="1"/>
</dbReference>
<dbReference type="PRINTS" id="PR00111">
    <property type="entry name" value="ABHYDROLASE"/>
</dbReference>
<dbReference type="InterPro" id="IPR029058">
    <property type="entry name" value="AB_hydrolase_fold"/>
</dbReference>
<dbReference type="InterPro" id="IPR050266">
    <property type="entry name" value="AB_hydrolase_sf"/>
</dbReference>
<feature type="domain" description="AB hydrolase-1" evidence="2">
    <location>
        <begin position="22"/>
        <end position="251"/>
    </location>
</feature>
<dbReference type="EMBL" id="JBHSXS010000043">
    <property type="protein sequence ID" value="MFC6885816.1"/>
    <property type="molecule type" value="Genomic_DNA"/>
</dbReference>
<evidence type="ECO:0000313" key="3">
    <source>
        <dbReference type="EMBL" id="MFC6885816.1"/>
    </source>
</evidence>
<keyword evidence="1 3" id="KW-0378">Hydrolase</keyword>
<protein>
    <submittedName>
        <fullName evidence="3">Alpha/beta fold hydrolase</fullName>
    </submittedName>
</protein>
<dbReference type="Gene3D" id="3.40.50.1820">
    <property type="entry name" value="alpha/beta hydrolase"/>
    <property type="match status" value="1"/>
</dbReference>
<dbReference type="GO" id="GO:0016787">
    <property type="term" value="F:hydrolase activity"/>
    <property type="evidence" value="ECO:0007669"/>
    <property type="project" value="UniProtKB-KW"/>
</dbReference>
<accession>A0ABW2CZ03</accession>
<gene>
    <name evidence="3" type="ORF">ACFQKB_39080</name>
</gene>
<evidence type="ECO:0000313" key="4">
    <source>
        <dbReference type="Proteomes" id="UP001596380"/>
    </source>
</evidence>
<organism evidence="3 4">
    <name type="scientific">Actinomadura yumaensis</name>
    <dbReference type="NCBI Taxonomy" id="111807"/>
    <lineage>
        <taxon>Bacteria</taxon>
        <taxon>Bacillati</taxon>
        <taxon>Actinomycetota</taxon>
        <taxon>Actinomycetes</taxon>
        <taxon>Streptosporangiales</taxon>
        <taxon>Thermomonosporaceae</taxon>
        <taxon>Actinomadura</taxon>
    </lineage>
</organism>
<dbReference type="PANTHER" id="PTHR43798">
    <property type="entry name" value="MONOACYLGLYCEROL LIPASE"/>
    <property type="match status" value="1"/>
</dbReference>
<name>A0ABW2CZ03_9ACTN</name>
<comment type="caution">
    <text evidence="3">The sequence shown here is derived from an EMBL/GenBank/DDBJ whole genome shotgun (WGS) entry which is preliminary data.</text>
</comment>
<evidence type="ECO:0000259" key="2">
    <source>
        <dbReference type="Pfam" id="PF12697"/>
    </source>
</evidence>
<keyword evidence="4" id="KW-1185">Reference proteome</keyword>
<sequence length="264" mass="27517">MPVVPTTDGSVHYEADGHGPGLVLVHGVGGDADKAFGHVVHRFGDDRTVVRPNLSGSGRTTDGGGELTVDLLAGQVAAAARAAADGPVDLFGFSMGGAVAAATAATRPELVRRLVLVGAIADMSGPRARFNFELWRDLAAADFGLFKRFATLQGFSPEVVDGFGHDGLARSLEDEWPPGVARQIDLAARIDIRGLLPRIQAPTLVIGLGGDQMAPVGQSRLLHAGIAGSRLVELDGDGHMDWFVRPDDIVKLTREFLGGGGNGC</sequence>
<evidence type="ECO:0000256" key="1">
    <source>
        <dbReference type="ARBA" id="ARBA00022801"/>
    </source>
</evidence>
<dbReference type="InterPro" id="IPR000073">
    <property type="entry name" value="AB_hydrolase_1"/>
</dbReference>
<proteinExistence type="predicted"/>
<dbReference type="PANTHER" id="PTHR43798:SF31">
    <property type="entry name" value="AB HYDROLASE SUPERFAMILY PROTEIN YCLE"/>
    <property type="match status" value="1"/>
</dbReference>
<reference evidence="4" key="1">
    <citation type="journal article" date="2019" name="Int. J. Syst. Evol. Microbiol.">
        <title>The Global Catalogue of Microorganisms (GCM) 10K type strain sequencing project: providing services to taxonomists for standard genome sequencing and annotation.</title>
        <authorList>
            <consortium name="The Broad Institute Genomics Platform"/>
            <consortium name="The Broad Institute Genome Sequencing Center for Infectious Disease"/>
            <person name="Wu L."/>
            <person name="Ma J."/>
        </authorList>
    </citation>
    <scope>NUCLEOTIDE SEQUENCE [LARGE SCALE GENOMIC DNA]</scope>
    <source>
        <strain evidence="4">JCM 3369</strain>
    </source>
</reference>